<sequence>MSSSELESTDSPVSEDEEGKIYQLIYDLIPANDKEGKEDVQIVCRELNPVKCFTAYNDTRALYREELSYFEETPALNGDTESSAERPWRLSGADITDYFNYGFDEEIWKMYCKKQAEVHAANGKLYLDVTGMSPEADRFSYNGPSPSNCNYLFAFTNPSLDTLKALMIPLLRSHVLQCASLNPLAFSVKRLKGESGPNYISAGSGIL</sequence>
<keyword evidence="2" id="KW-1185">Reference proteome</keyword>
<dbReference type="EMBL" id="CM043788">
    <property type="protein sequence ID" value="KAI4828242.1"/>
    <property type="molecule type" value="Genomic_DNA"/>
</dbReference>
<gene>
    <name evidence="1" type="ORF">KUCAC02_022347</name>
</gene>
<proteinExistence type="predicted"/>
<dbReference type="Proteomes" id="UP001057452">
    <property type="component" value="Chromosome 4"/>
</dbReference>
<name>A0ACB9XMF9_CHAAC</name>
<organism evidence="1 2">
    <name type="scientific">Chaenocephalus aceratus</name>
    <name type="common">Blackfin icefish</name>
    <name type="synonym">Chaenichthys aceratus</name>
    <dbReference type="NCBI Taxonomy" id="36190"/>
    <lineage>
        <taxon>Eukaryota</taxon>
        <taxon>Metazoa</taxon>
        <taxon>Chordata</taxon>
        <taxon>Craniata</taxon>
        <taxon>Vertebrata</taxon>
        <taxon>Euteleostomi</taxon>
        <taxon>Actinopterygii</taxon>
        <taxon>Neopterygii</taxon>
        <taxon>Teleostei</taxon>
        <taxon>Neoteleostei</taxon>
        <taxon>Acanthomorphata</taxon>
        <taxon>Eupercaria</taxon>
        <taxon>Perciformes</taxon>
        <taxon>Notothenioidei</taxon>
        <taxon>Channichthyidae</taxon>
        <taxon>Chaenocephalus</taxon>
    </lineage>
</organism>
<comment type="caution">
    <text evidence="1">The sequence shown here is derived from an EMBL/GenBank/DDBJ whole genome shotgun (WGS) entry which is preliminary data.</text>
</comment>
<evidence type="ECO:0000313" key="1">
    <source>
        <dbReference type="EMBL" id="KAI4828242.1"/>
    </source>
</evidence>
<evidence type="ECO:0000313" key="2">
    <source>
        <dbReference type="Proteomes" id="UP001057452"/>
    </source>
</evidence>
<accession>A0ACB9XMF9</accession>
<protein>
    <submittedName>
        <fullName evidence="1">Uncharacterized protein</fullName>
    </submittedName>
</protein>
<reference evidence="1" key="1">
    <citation type="submission" date="2022-05" db="EMBL/GenBank/DDBJ databases">
        <title>Chromosome-level genome of Chaenocephalus aceratus.</title>
        <authorList>
            <person name="Park H."/>
        </authorList>
    </citation>
    <scope>NUCLEOTIDE SEQUENCE</scope>
    <source>
        <strain evidence="1">KU_202001</strain>
    </source>
</reference>